<dbReference type="PANTHER" id="PTHR30537">
    <property type="entry name" value="HTH-TYPE TRANSCRIPTIONAL REGULATOR"/>
    <property type="match status" value="1"/>
</dbReference>
<dbReference type="PANTHER" id="PTHR30537:SF10">
    <property type="entry name" value="TRANSCRIPTIONAL REGULATOR-RELATED"/>
    <property type="match status" value="1"/>
</dbReference>
<dbReference type="InterPro" id="IPR058163">
    <property type="entry name" value="LysR-type_TF_proteobact-type"/>
</dbReference>
<dbReference type="Gene3D" id="3.40.190.290">
    <property type="match status" value="1"/>
</dbReference>
<dbReference type="Proteomes" id="UP000295554">
    <property type="component" value="Unassembled WGS sequence"/>
</dbReference>
<dbReference type="EMBL" id="SMSE01000002">
    <property type="protein sequence ID" value="TDG13615.1"/>
    <property type="molecule type" value="Genomic_DNA"/>
</dbReference>
<dbReference type="PRINTS" id="PR00039">
    <property type="entry name" value="HTHLYSR"/>
</dbReference>
<dbReference type="FunFam" id="3.40.190.290:FF:000001">
    <property type="entry name" value="Transcriptional regulator, LysR family"/>
    <property type="match status" value="1"/>
</dbReference>
<dbReference type="InterPro" id="IPR036390">
    <property type="entry name" value="WH_DNA-bd_sf"/>
</dbReference>
<dbReference type="Pfam" id="PF00126">
    <property type="entry name" value="HTH_1"/>
    <property type="match status" value="1"/>
</dbReference>
<protein>
    <submittedName>
        <fullName evidence="6">LysR family transcriptional regulator</fullName>
    </submittedName>
</protein>
<evidence type="ECO:0000313" key="6">
    <source>
        <dbReference type="EMBL" id="TDG13615.1"/>
    </source>
</evidence>
<organism evidence="6 7">
    <name type="scientific">Seongchinamella unica</name>
    <dbReference type="NCBI Taxonomy" id="2547392"/>
    <lineage>
        <taxon>Bacteria</taxon>
        <taxon>Pseudomonadati</taxon>
        <taxon>Pseudomonadota</taxon>
        <taxon>Gammaproteobacteria</taxon>
        <taxon>Cellvibrionales</taxon>
        <taxon>Halieaceae</taxon>
        <taxon>Seongchinamella</taxon>
    </lineage>
</organism>
<dbReference type="GO" id="GO:0006351">
    <property type="term" value="P:DNA-templated transcription"/>
    <property type="evidence" value="ECO:0007669"/>
    <property type="project" value="TreeGrafter"/>
</dbReference>
<evidence type="ECO:0000259" key="5">
    <source>
        <dbReference type="PROSITE" id="PS50931"/>
    </source>
</evidence>
<gene>
    <name evidence="6" type="ORF">E2F43_08795</name>
</gene>
<name>A0A4R5LRU4_9GAMM</name>
<dbReference type="OrthoDB" id="5721010at2"/>
<keyword evidence="3" id="KW-0238">DNA-binding</keyword>
<comment type="caution">
    <text evidence="6">The sequence shown here is derived from an EMBL/GenBank/DDBJ whole genome shotgun (WGS) entry which is preliminary data.</text>
</comment>
<dbReference type="InterPro" id="IPR036388">
    <property type="entry name" value="WH-like_DNA-bd_sf"/>
</dbReference>
<proteinExistence type="inferred from homology"/>
<dbReference type="InterPro" id="IPR000847">
    <property type="entry name" value="LysR_HTH_N"/>
</dbReference>
<evidence type="ECO:0000256" key="2">
    <source>
        <dbReference type="ARBA" id="ARBA00023015"/>
    </source>
</evidence>
<dbReference type="AlphaFoldDB" id="A0A4R5LRU4"/>
<evidence type="ECO:0000256" key="3">
    <source>
        <dbReference type="ARBA" id="ARBA00023125"/>
    </source>
</evidence>
<keyword evidence="2" id="KW-0805">Transcription regulation</keyword>
<dbReference type="GO" id="GO:0043565">
    <property type="term" value="F:sequence-specific DNA binding"/>
    <property type="evidence" value="ECO:0007669"/>
    <property type="project" value="TreeGrafter"/>
</dbReference>
<dbReference type="Pfam" id="PF03466">
    <property type="entry name" value="LysR_substrate"/>
    <property type="match status" value="1"/>
</dbReference>
<dbReference type="PROSITE" id="PS50931">
    <property type="entry name" value="HTH_LYSR"/>
    <property type="match status" value="1"/>
</dbReference>
<evidence type="ECO:0000256" key="4">
    <source>
        <dbReference type="ARBA" id="ARBA00023163"/>
    </source>
</evidence>
<dbReference type="FunFam" id="1.10.10.10:FF:000001">
    <property type="entry name" value="LysR family transcriptional regulator"/>
    <property type="match status" value="1"/>
</dbReference>
<dbReference type="SUPFAM" id="SSF46785">
    <property type="entry name" value="Winged helix' DNA-binding domain"/>
    <property type="match status" value="1"/>
</dbReference>
<evidence type="ECO:0000313" key="7">
    <source>
        <dbReference type="Proteomes" id="UP000295554"/>
    </source>
</evidence>
<dbReference type="SUPFAM" id="SSF53850">
    <property type="entry name" value="Periplasmic binding protein-like II"/>
    <property type="match status" value="1"/>
</dbReference>
<comment type="similarity">
    <text evidence="1">Belongs to the LysR transcriptional regulatory family.</text>
</comment>
<dbReference type="GO" id="GO:0003700">
    <property type="term" value="F:DNA-binding transcription factor activity"/>
    <property type="evidence" value="ECO:0007669"/>
    <property type="project" value="InterPro"/>
</dbReference>
<accession>A0A4R5LRU4</accession>
<dbReference type="InterPro" id="IPR005119">
    <property type="entry name" value="LysR_subst-bd"/>
</dbReference>
<reference evidence="6 7" key="1">
    <citation type="submission" date="2019-03" db="EMBL/GenBank/DDBJ databases">
        <title>Seongchinamella monodicae gen. nov., sp. nov., a novel member of the Gammaproteobacteria isolated from a tidal mudflat of beach.</title>
        <authorList>
            <person name="Yang H.G."/>
            <person name="Kang J.W."/>
            <person name="Lee S.D."/>
        </authorList>
    </citation>
    <scope>NUCLEOTIDE SEQUENCE [LARGE SCALE GENOMIC DNA]</scope>
    <source>
        <strain evidence="6 7">GH4-78</strain>
    </source>
</reference>
<evidence type="ECO:0000256" key="1">
    <source>
        <dbReference type="ARBA" id="ARBA00009437"/>
    </source>
</evidence>
<keyword evidence="4" id="KW-0804">Transcription</keyword>
<dbReference type="Gene3D" id="1.10.10.10">
    <property type="entry name" value="Winged helix-like DNA-binding domain superfamily/Winged helix DNA-binding domain"/>
    <property type="match status" value="1"/>
</dbReference>
<feature type="domain" description="HTH lysR-type" evidence="5">
    <location>
        <begin position="4"/>
        <end position="61"/>
    </location>
</feature>
<dbReference type="RefSeq" id="WP_133211757.1">
    <property type="nucleotide sequence ID" value="NZ_SMSE01000002.1"/>
</dbReference>
<keyword evidence="7" id="KW-1185">Reference proteome</keyword>
<sequence>MATHRWESIEAFERVVRLGSFTRAAEDLGVSRSHVSRQINALENRLDAQLLLRTTRKVSTTDAGRAFYLQCRQILDNLEEAEQAVLDLQARPRGILRVTVAGAFGEDFVAPAALDFMSQHGDLSVELHFSNRLRDLISEGYDLAIRAGTLKDSSLIARRISSRKLLTCAAPDYLRRNGTPGTIHALTNHNCLLGTLDTWRFQENGRHQDLRVSGNWRSNNGRALLHAARTGLGLVQLPSFYLAEDLRAGKLIPVLEGNNPTDTGVWAVYPHNRHLSAKVRLFVNFLADRFAE</sequence>